<sequence length="123" mass="13375">MKSAANVEIVPIIETSTVDEVVIGSALNLESSTIGSVKSRKENMQDSPRTDNEGTARKVAQPFSSASNSGNKRQRVVTPAASKVIDDEDEPRTSPNLRKISNKTVKQEPKENERRVLGGIENI</sequence>
<feature type="compositionally biased region" description="Basic and acidic residues" evidence="1">
    <location>
        <begin position="105"/>
        <end position="116"/>
    </location>
</feature>
<dbReference type="EMBL" id="JAAMPI010000116">
    <property type="protein sequence ID" value="KAF4635493.1"/>
    <property type="molecule type" value="Genomic_DNA"/>
</dbReference>
<feature type="region of interest" description="Disordered" evidence="1">
    <location>
        <begin position="32"/>
        <end position="123"/>
    </location>
</feature>
<dbReference type="AlphaFoldDB" id="A0A8H4RU84"/>
<gene>
    <name evidence="2" type="ORF">G7Y89_g2592</name>
</gene>
<name>A0A8H4RU84_9HELO</name>
<proteinExistence type="predicted"/>
<dbReference type="Proteomes" id="UP000566819">
    <property type="component" value="Unassembled WGS sequence"/>
</dbReference>
<evidence type="ECO:0000313" key="3">
    <source>
        <dbReference type="Proteomes" id="UP000566819"/>
    </source>
</evidence>
<organism evidence="2 3">
    <name type="scientific">Cudoniella acicularis</name>
    <dbReference type="NCBI Taxonomy" id="354080"/>
    <lineage>
        <taxon>Eukaryota</taxon>
        <taxon>Fungi</taxon>
        <taxon>Dikarya</taxon>
        <taxon>Ascomycota</taxon>
        <taxon>Pezizomycotina</taxon>
        <taxon>Leotiomycetes</taxon>
        <taxon>Helotiales</taxon>
        <taxon>Tricladiaceae</taxon>
        <taxon>Cudoniella</taxon>
    </lineage>
</organism>
<comment type="caution">
    <text evidence="2">The sequence shown here is derived from an EMBL/GenBank/DDBJ whole genome shotgun (WGS) entry which is preliminary data.</text>
</comment>
<protein>
    <submittedName>
        <fullName evidence="2">Uncharacterized protein</fullName>
    </submittedName>
</protein>
<feature type="compositionally biased region" description="Polar residues" evidence="1">
    <location>
        <begin position="62"/>
        <end position="71"/>
    </location>
</feature>
<evidence type="ECO:0000313" key="2">
    <source>
        <dbReference type="EMBL" id="KAF4635493.1"/>
    </source>
</evidence>
<feature type="compositionally biased region" description="Basic and acidic residues" evidence="1">
    <location>
        <begin position="39"/>
        <end position="56"/>
    </location>
</feature>
<dbReference type="OrthoDB" id="5417628at2759"/>
<keyword evidence="3" id="KW-1185">Reference proteome</keyword>
<evidence type="ECO:0000256" key="1">
    <source>
        <dbReference type="SAM" id="MobiDB-lite"/>
    </source>
</evidence>
<reference evidence="2 3" key="1">
    <citation type="submission" date="2020-03" db="EMBL/GenBank/DDBJ databases">
        <title>Draft Genome Sequence of Cudoniella acicularis.</title>
        <authorList>
            <person name="Buettner E."/>
            <person name="Kellner H."/>
        </authorList>
    </citation>
    <scope>NUCLEOTIDE SEQUENCE [LARGE SCALE GENOMIC DNA]</scope>
    <source>
        <strain evidence="2 3">DSM 108380</strain>
    </source>
</reference>
<accession>A0A8H4RU84</accession>